<gene>
    <name evidence="2" type="ORF">EJP82_10745</name>
</gene>
<organism evidence="2 3">
    <name type="scientific">Paenibacillus anaericanus</name>
    <dbReference type="NCBI Taxonomy" id="170367"/>
    <lineage>
        <taxon>Bacteria</taxon>
        <taxon>Bacillati</taxon>
        <taxon>Bacillota</taxon>
        <taxon>Bacilli</taxon>
        <taxon>Bacillales</taxon>
        <taxon>Paenibacillaceae</taxon>
        <taxon>Paenibacillus</taxon>
    </lineage>
</organism>
<dbReference type="Pfam" id="PF04519">
    <property type="entry name" value="Bactofilin"/>
    <property type="match status" value="1"/>
</dbReference>
<dbReference type="RefSeq" id="WP_127192046.1">
    <property type="nucleotide sequence ID" value="NZ_RZNY01000007.1"/>
</dbReference>
<proteinExistence type="inferred from homology"/>
<comment type="similarity">
    <text evidence="1">Belongs to the bactofilin family.</text>
</comment>
<evidence type="ECO:0000313" key="3">
    <source>
        <dbReference type="Proteomes" id="UP000279446"/>
    </source>
</evidence>
<sequence>MFKSKSKSKDVKLDPNTTDTIIGTGSIFEGKIKSDAGIRVEGQITGDIDCEGDVTVGENGQVHSNIIARNIIIAGTVTGNVQARSKLSITSKGKLYGNIKSTTLSIEEGSIFEGNSQMENITQSEAVKLEVAAAIAEPVAPVKGNAKQVEEEVTYKTW</sequence>
<dbReference type="Proteomes" id="UP000279446">
    <property type="component" value="Unassembled WGS sequence"/>
</dbReference>
<dbReference type="PANTHER" id="PTHR35024:SF4">
    <property type="entry name" value="POLYMER-FORMING CYTOSKELETAL PROTEIN"/>
    <property type="match status" value="1"/>
</dbReference>
<comment type="caution">
    <text evidence="2">The sequence shown here is derived from an EMBL/GenBank/DDBJ whole genome shotgun (WGS) entry which is preliminary data.</text>
</comment>
<evidence type="ECO:0000313" key="2">
    <source>
        <dbReference type="EMBL" id="RUT46710.1"/>
    </source>
</evidence>
<dbReference type="OrthoDB" id="9789407at2"/>
<dbReference type="InterPro" id="IPR007607">
    <property type="entry name" value="BacA/B"/>
</dbReference>
<name>A0A3S1BPT7_9BACL</name>
<dbReference type="AlphaFoldDB" id="A0A3S1BPT7"/>
<dbReference type="PANTHER" id="PTHR35024">
    <property type="entry name" value="HYPOTHETICAL CYTOSOLIC PROTEIN"/>
    <property type="match status" value="1"/>
</dbReference>
<accession>A0A3S1BPT7</accession>
<reference evidence="2 3" key="1">
    <citation type="submission" date="2018-12" db="EMBL/GenBank/DDBJ databases">
        <authorList>
            <person name="Sun L."/>
            <person name="Chen Z."/>
        </authorList>
    </citation>
    <scope>NUCLEOTIDE SEQUENCE [LARGE SCALE GENOMIC DNA]</scope>
    <source>
        <strain evidence="2 3">DSM 15890</strain>
    </source>
</reference>
<dbReference type="EMBL" id="RZNY01000007">
    <property type="protein sequence ID" value="RUT46710.1"/>
    <property type="molecule type" value="Genomic_DNA"/>
</dbReference>
<keyword evidence="3" id="KW-1185">Reference proteome</keyword>
<protein>
    <submittedName>
        <fullName evidence="2">Polymer-forming cytoskeletal protein</fullName>
    </submittedName>
</protein>
<evidence type="ECO:0000256" key="1">
    <source>
        <dbReference type="ARBA" id="ARBA00044755"/>
    </source>
</evidence>